<dbReference type="InterPro" id="IPR052523">
    <property type="entry name" value="Trichothecene_AcTrans"/>
</dbReference>
<name>A0A8J5TMJ2_FUSOX</name>
<dbReference type="AlphaFoldDB" id="A0A8J5TMJ2"/>
<dbReference type="Gene3D" id="3.40.630.30">
    <property type="match status" value="1"/>
</dbReference>
<organism evidence="2 3">
    <name type="scientific">Fusarium oxysporum f. sp. raphani</name>
    <dbReference type="NCBI Taxonomy" id="96318"/>
    <lineage>
        <taxon>Eukaryota</taxon>
        <taxon>Fungi</taxon>
        <taxon>Dikarya</taxon>
        <taxon>Ascomycota</taxon>
        <taxon>Pezizomycotina</taxon>
        <taxon>Sordariomycetes</taxon>
        <taxon>Hypocreomycetidae</taxon>
        <taxon>Hypocreales</taxon>
        <taxon>Nectriaceae</taxon>
        <taxon>Fusarium</taxon>
        <taxon>Fusarium oxysporum species complex</taxon>
    </lineage>
</organism>
<dbReference type="CDD" id="cd04301">
    <property type="entry name" value="NAT_SF"/>
    <property type="match status" value="1"/>
</dbReference>
<evidence type="ECO:0000313" key="3">
    <source>
        <dbReference type="Proteomes" id="UP000693942"/>
    </source>
</evidence>
<dbReference type="PANTHER" id="PTHR42791:SF17">
    <property type="entry name" value="ACETYLTRANSFERASE, GNAT FAMILY FAMILY (AFU_ORTHOLOGUE AFUA_8G05690)"/>
    <property type="match status" value="1"/>
</dbReference>
<sequence>MTALILEEATLDDVPALTELWYAAFTDPGVRHLWPDTPRVRKWWDDANREDIRTKSFQHYIKVVDPKAKDGQGRPRIAAFAKWDTATPEVRGPRYPPWVEDMPIQDCDAFLKRLERSRLQAMGGQKEHYYLDMLATHPEYQRRGAGSMLIKWGCDLADENGVEVYVDASKDAAPLYWKFGFVDRRLESEPESDIIPMARALRN</sequence>
<feature type="domain" description="N-acetyltransferase" evidence="1">
    <location>
        <begin position="61"/>
        <end position="202"/>
    </location>
</feature>
<accession>A0A8J5TMJ2</accession>
<reference evidence="2" key="1">
    <citation type="submission" date="2021-04" db="EMBL/GenBank/DDBJ databases">
        <title>First draft genome resource for Brassicaceae pathogens Fusarium oxysporum f. sp. raphani and Fusarium oxysporum f. sp. rapae.</title>
        <authorList>
            <person name="Asai S."/>
        </authorList>
    </citation>
    <scope>NUCLEOTIDE SEQUENCE</scope>
    <source>
        <strain evidence="2">Tf1262</strain>
    </source>
</reference>
<protein>
    <recommendedName>
        <fullName evidence="1">N-acetyltransferase domain-containing protein</fullName>
    </recommendedName>
</protein>
<proteinExistence type="predicted"/>
<dbReference type="InterPro" id="IPR016181">
    <property type="entry name" value="Acyl_CoA_acyltransferase"/>
</dbReference>
<dbReference type="Pfam" id="PF13673">
    <property type="entry name" value="Acetyltransf_10"/>
    <property type="match status" value="1"/>
</dbReference>
<gene>
    <name evidence="2" type="ORF">Forpi1262_v018901</name>
</gene>
<dbReference type="InterPro" id="IPR000182">
    <property type="entry name" value="GNAT_dom"/>
</dbReference>
<evidence type="ECO:0000259" key="1">
    <source>
        <dbReference type="PROSITE" id="PS51186"/>
    </source>
</evidence>
<dbReference type="SUPFAM" id="SSF55729">
    <property type="entry name" value="Acyl-CoA N-acyltransferases (Nat)"/>
    <property type="match status" value="1"/>
</dbReference>
<dbReference type="GO" id="GO:0016747">
    <property type="term" value="F:acyltransferase activity, transferring groups other than amino-acyl groups"/>
    <property type="evidence" value="ECO:0007669"/>
    <property type="project" value="InterPro"/>
</dbReference>
<dbReference type="Proteomes" id="UP000693942">
    <property type="component" value="Unassembled WGS sequence"/>
</dbReference>
<dbReference type="PANTHER" id="PTHR42791">
    <property type="entry name" value="GNAT FAMILY ACETYLTRANSFERASE"/>
    <property type="match status" value="1"/>
</dbReference>
<dbReference type="EMBL" id="JAELUR010000042">
    <property type="protein sequence ID" value="KAG7402635.1"/>
    <property type="molecule type" value="Genomic_DNA"/>
</dbReference>
<dbReference type="PROSITE" id="PS51186">
    <property type="entry name" value="GNAT"/>
    <property type="match status" value="1"/>
</dbReference>
<evidence type="ECO:0000313" key="2">
    <source>
        <dbReference type="EMBL" id="KAG7402635.1"/>
    </source>
</evidence>
<comment type="caution">
    <text evidence="2">The sequence shown here is derived from an EMBL/GenBank/DDBJ whole genome shotgun (WGS) entry which is preliminary data.</text>
</comment>